<sequence length="1241" mass="141163">MDDTLEEENNNAYLYMGLWQKITVTIRIIVEYIYSDIRKKPRSFKIGLFTIYLVVMFLALIQSAFSLSPLIFIQLAETTAGDTDLVFTPIPSENRTKSNTDIGPQNSNFQASQNLLNGFSLVNQTEIVRITKNIDEIFDTTPRWLMIGNLENPKENISKISDTIRSFFLLIDSQKEISIGLGRRLETDIINNNEVLVTSSGLRGLNATIGDILNLNIDIIQFLSTYVITENNNNDPESFIMAAFDTYLNGPLELIYGQNFTKQEYTGLELKVWSTWLIVFTDFLDNNPDQKEQIRENFKNQINQAGVSNDQNEVSNTIFDILFAQELGYFSRILGGFIQQLGDNDIVSIYLVEQIMAEIIADSLDFDIQLKVKESIKSPKGKWADGLGNIVVMDYRNATIILREAFLIALNNTIEDYKINSPTNSVQEIVAFNIPVEDLFNFIRNYTDSIKLEEYTLTSNLLVKDRVTKYTSKDNIDNFVLDVSNQFFDQVGYDFPVKITVPLATAIKQYLLLGNFVDNLVVSATFLLLMLSVLLIYSLMIGDVEEKTYEFGMLRALGFQKWWLIILLLLQAFTFAIPGLILGLITCYILNSLISMFIFDSAVLMSSYDIAKSAIGLSIGLGLFIPLASNILPIVRALSKTLRDSLDLYHRTINDILVNVIKLEKMGISIDQFFTAALLVIMGFVSYYLIPMAFIFSNIQLALAVINIILIVMIIGFTLLANILEEPFEKAILKLILCIFKKDRNLEKIIFKNLEAHYSRNWKTTLMYTIALAFLIFAGAGFALQTSVITDVLQSFLGADISIQALQSDKRGLDEYNLRMFLNKTMNEDPTFLYDYSFTTLMLSQIPEMPNSHFISTLAKFPFKKIFLGGVEENYLRSCLEAFYIPNSYDQNIKYGTLIDGAIDGVSGIYDRSDVQDREAFYDPYSLVGSQLIRKQWYKDLSYEKPNLYSTIDREINIVVPQGYIYEAGINVDTPSILYVDRRLYRTNVRHMATKVPGYFFSSYRSLVGNGLISMEDALYIVNDFFQGDIRQGNLSNQRANLYFQSLPKNLTYGLPKDNLQIRFARQTTEQERVDFCNALRNYFLNEQTLLFDVITLKKEAEDTFYFITIFYVLVAIVAMTLSFFLILVSFVSNVKDNSWEFGVLRAVGLNKQQITRVYIYEAISLITASGLIGTIVGLVVAITLTLQILMFTEFSFKFIFPTEIFLITFLGGFITATGASYLAVLEIRDKSISTILKGLQ</sequence>
<evidence type="ECO:0000259" key="7">
    <source>
        <dbReference type="Pfam" id="PF02687"/>
    </source>
</evidence>
<dbReference type="InterPro" id="IPR003838">
    <property type="entry name" value="ABC3_permease_C"/>
</dbReference>
<evidence type="ECO:0000313" key="9">
    <source>
        <dbReference type="Proteomes" id="UP000692954"/>
    </source>
</evidence>
<keyword evidence="9" id="KW-1185">Reference proteome</keyword>
<proteinExistence type="predicted"/>
<reference evidence="8" key="1">
    <citation type="submission" date="2021-01" db="EMBL/GenBank/DDBJ databases">
        <authorList>
            <consortium name="Genoscope - CEA"/>
            <person name="William W."/>
        </authorList>
    </citation>
    <scope>NUCLEOTIDE SEQUENCE</scope>
</reference>
<dbReference type="OrthoDB" id="312032at2759"/>
<feature type="transmembrane region" description="Helical" evidence="6">
    <location>
        <begin position="562"/>
        <end position="594"/>
    </location>
</feature>
<keyword evidence="3 6" id="KW-0812">Transmembrane</keyword>
<evidence type="ECO:0000256" key="3">
    <source>
        <dbReference type="ARBA" id="ARBA00022692"/>
    </source>
</evidence>
<evidence type="ECO:0000256" key="4">
    <source>
        <dbReference type="ARBA" id="ARBA00022989"/>
    </source>
</evidence>
<feature type="transmembrane region" description="Helical" evidence="6">
    <location>
        <begin position="1159"/>
        <end position="1185"/>
    </location>
</feature>
<feature type="transmembrane region" description="Helical" evidence="6">
    <location>
        <begin position="1205"/>
        <end position="1225"/>
    </location>
</feature>
<organism evidence="8 9">
    <name type="scientific">Paramecium sonneborni</name>
    <dbReference type="NCBI Taxonomy" id="65129"/>
    <lineage>
        <taxon>Eukaryota</taxon>
        <taxon>Sar</taxon>
        <taxon>Alveolata</taxon>
        <taxon>Ciliophora</taxon>
        <taxon>Intramacronucleata</taxon>
        <taxon>Oligohymenophorea</taxon>
        <taxon>Peniculida</taxon>
        <taxon>Parameciidae</taxon>
        <taxon>Paramecium</taxon>
    </lineage>
</organism>
<evidence type="ECO:0000313" key="8">
    <source>
        <dbReference type="EMBL" id="CAD8045647.1"/>
    </source>
</evidence>
<feature type="domain" description="ABC3 transporter permease C-terminal" evidence="7">
    <location>
        <begin position="1114"/>
        <end position="1232"/>
    </location>
</feature>
<feature type="transmembrane region" description="Helical" evidence="6">
    <location>
        <begin position="12"/>
        <end position="34"/>
    </location>
</feature>
<feature type="transmembrane region" description="Helical" evidence="6">
    <location>
        <begin position="1105"/>
        <end position="1132"/>
    </location>
</feature>
<name>A0A8S1JU45_9CILI</name>
<protein>
    <recommendedName>
        <fullName evidence="7">ABC3 transporter permease C-terminal domain-containing protein</fullName>
    </recommendedName>
</protein>
<evidence type="ECO:0000256" key="5">
    <source>
        <dbReference type="ARBA" id="ARBA00023136"/>
    </source>
</evidence>
<evidence type="ECO:0000256" key="6">
    <source>
        <dbReference type="SAM" id="Phobius"/>
    </source>
</evidence>
<keyword evidence="5 6" id="KW-0472">Membrane</keyword>
<keyword evidence="4 6" id="KW-1133">Transmembrane helix</keyword>
<dbReference type="PANTHER" id="PTHR32522">
    <property type="match status" value="1"/>
</dbReference>
<dbReference type="Proteomes" id="UP000692954">
    <property type="component" value="Unassembled WGS sequence"/>
</dbReference>
<dbReference type="PANTHER" id="PTHR32522:SF5">
    <property type="entry name" value="ABC3 TRANSPORTER PERMEASE PROTEIN DOMAIN-CONTAINING PROTEIN"/>
    <property type="match status" value="1"/>
</dbReference>
<dbReference type="Pfam" id="PF02687">
    <property type="entry name" value="FtsX"/>
    <property type="match status" value="2"/>
</dbReference>
<comment type="subcellular location">
    <subcellularLocation>
        <location evidence="1">Cell membrane</location>
        <topology evidence="1">Multi-pass membrane protein</topology>
    </subcellularLocation>
</comment>
<feature type="transmembrane region" description="Helical" evidence="6">
    <location>
        <begin position="46"/>
        <end position="65"/>
    </location>
</feature>
<dbReference type="AlphaFoldDB" id="A0A8S1JU45"/>
<feature type="transmembrane region" description="Helical" evidence="6">
    <location>
        <begin position="673"/>
        <end position="695"/>
    </location>
</feature>
<accession>A0A8S1JU45</accession>
<feature type="transmembrane region" description="Helical" evidence="6">
    <location>
        <begin position="520"/>
        <end position="541"/>
    </location>
</feature>
<feature type="transmembrane region" description="Helical" evidence="6">
    <location>
        <begin position="766"/>
        <end position="784"/>
    </location>
</feature>
<gene>
    <name evidence="8" type="ORF">PSON_ATCC_30995.1.T0010170</name>
</gene>
<keyword evidence="2" id="KW-1003">Cell membrane</keyword>
<dbReference type="GO" id="GO:0005886">
    <property type="term" value="C:plasma membrane"/>
    <property type="evidence" value="ECO:0007669"/>
    <property type="project" value="UniProtKB-SubCell"/>
</dbReference>
<feature type="transmembrane region" description="Helical" evidence="6">
    <location>
        <begin position="701"/>
        <end position="724"/>
    </location>
</feature>
<feature type="transmembrane region" description="Helical" evidence="6">
    <location>
        <begin position="614"/>
        <end position="635"/>
    </location>
</feature>
<evidence type="ECO:0000256" key="1">
    <source>
        <dbReference type="ARBA" id="ARBA00004651"/>
    </source>
</evidence>
<evidence type="ECO:0000256" key="2">
    <source>
        <dbReference type="ARBA" id="ARBA00022475"/>
    </source>
</evidence>
<dbReference type="EMBL" id="CAJJDN010000001">
    <property type="protein sequence ID" value="CAD8045647.1"/>
    <property type="molecule type" value="Genomic_DNA"/>
</dbReference>
<feature type="domain" description="ABC3 transporter permease C-terminal" evidence="7">
    <location>
        <begin position="524"/>
        <end position="641"/>
    </location>
</feature>
<comment type="caution">
    <text evidence="8">The sequence shown here is derived from an EMBL/GenBank/DDBJ whole genome shotgun (WGS) entry which is preliminary data.</text>
</comment>